<dbReference type="VEuPathDB" id="FungiDB:MGL_3890"/>
<comment type="subcellular location">
    <subcellularLocation>
        <location evidence="1">Membrane</location>
        <topology evidence="1">Multi-pass membrane protein</topology>
    </subcellularLocation>
</comment>
<dbReference type="GeneID" id="5853201"/>
<dbReference type="KEGG" id="mgl:MGL_3890"/>
<keyword evidence="11" id="KW-1185">Reference proteome</keyword>
<feature type="transmembrane region" description="Helical" evidence="8">
    <location>
        <begin position="139"/>
        <end position="159"/>
    </location>
</feature>
<dbReference type="InterPro" id="IPR013057">
    <property type="entry name" value="AA_transpt_TM"/>
</dbReference>
<protein>
    <recommendedName>
        <fullName evidence="9">Amino acid transporter transmembrane domain-containing protein</fullName>
    </recommendedName>
</protein>
<evidence type="ECO:0000256" key="8">
    <source>
        <dbReference type="SAM" id="Phobius"/>
    </source>
</evidence>
<reference evidence="10 11" key="1">
    <citation type="journal article" date="2007" name="Proc. Natl. Acad. Sci. U.S.A.">
        <title>Dandruff-associated Malassezia genomes reveal convergent and divergent virulence traits shared with plant and human fungal pathogens.</title>
        <authorList>
            <person name="Xu J."/>
            <person name="Saunders C.W."/>
            <person name="Hu P."/>
            <person name="Grant R.A."/>
            <person name="Boekhout T."/>
            <person name="Kuramae E.E."/>
            <person name="Kronstad J.W."/>
            <person name="Deangelis Y.M."/>
            <person name="Reeder N.L."/>
            <person name="Johnstone K.R."/>
            <person name="Leland M."/>
            <person name="Fieno A.M."/>
            <person name="Begley W.M."/>
            <person name="Sun Y."/>
            <person name="Lacey M.P."/>
            <person name="Chaudhary T."/>
            <person name="Keough T."/>
            <person name="Chu L."/>
            <person name="Sears R."/>
            <person name="Yuan B."/>
            <person name="Dawson T.L.Jr."/>
        </authorList>
    </citation>
    <scope>NUCLEOTIDE SEQUENCE [LARGE SCALE GENOMIC DNA]</scope>
    <source>
        <strain evidence="11">ATCC MYA-4612 / CBS 7966</strain>
    </source>
</reference>
<dbReference type="STRING" id="425265.A8QB86"/>
<dbReference type="Proteomes" id="UP000008837">
    <property type="component" value="Unassembled WGS sequence"/>
</dbReference>
<comment type="caution">
    <text evidence="10">The sequence shown here is derived from an EMBL/GenBank/DDBJ whole genome shotgun (WGS) entry which is preliminary data.</text>
</comment>
<comment type="similarity">
    <text evidence="2">Belongs to the amino acid/polyamine transporter 2 family.</text>
</comment>
<dbReference type="OrthoDB" id="28208at2759"/>
<evidence type="ECO:0000256" key="5">
    <source>
        <dbReference type="ARBA" id="ARBA00022970"/>
    </source>
</evidence>
<keyword evidence="4 8" id="KW-0812">Transmembrane</keyword>
<keyword evidence="5" id="KW-0029">Amino-acid transport</keyword>
<evidence type="ECO:0000313" key="10">
    <source>
        <dbReference type="EMBL" id="EDP41682.1"/>
    </source>
</evidence>
<dbReference type="Pfam" id="PF01490">
    <property type="entry name" value="Aa_trans"/>
    <property type="match status" value="1"/>
</dbReference>
<feature type="transmembrane region" description="Helical" evidence="8">
    <location>
        <begin position="291"/>
        <end position="312"/>
    </location>
</feature>
<proteinExistence type="inferred from homology"/>
<feature type="transmembrane region" description="Helical" evidence="8">
    <location>
        <begin position="179"/>
        <end position="203"/>
    </location>
</feature>
<evidence type="ECO:0000256" key="6">
    <source>
        <dbReference type="ARBA" id="ARBA00022989"/>
    </source>
</evidence>
<evidence type="ECO:0000256" key="2">
    <source>
        <dbReference type="ARBA" id="ARBA00008066"/>
    </source>
</evidence>
<keyword evidence="3" id="KW-0813">Transport</keyword>
<name>A8QB86_MALGO</name>
<evidence type="ECO:0000256" key="4">
    <source>
        <dbReference type="ARBA" id="ARBA00022692"/>
    </source>
</evidence>
<dbReference type="RefSeq" id="XP_001728896.1">
    <property type="nucleotide sequence ID" value="XM_001728844.1"/>
</dbReference>
<dbReference type="EMBL" id="AAYY01000016">
    <property type="protein sequence ID" value="EDP41682.1"/>
    <property type="molecule type" value="Genomic_DNA"/>
</dbReference>
<evidence type="ECO:0000313" key="11">
    <source>
        <dbReference type="Proteomes" id="UP000008837"/>
    </source>
</evidence>
<evidence type="ECO:0000256" key="7">
    <source>
        <dbReference type="ARBA" id="ARBA00023136"/>
    </source>
</evidence>
<organism evidence="10 11">
    <name type="scientific">Malassezia globosa (strain ATCC MYA-4612 / CBS 7966)</name>
    <name type="common">Dandruff-associated fungus</name>
    <dbReference type="NCBI Taxonomy" id="425265"/>
    <lineage>
        <taxon>Eukaryota</taxon>
        <taxon>Fungi</taxon>
        <taxon>Dikarya</taxon>
        <taxon>Basidiomycota</taxon>
        <taxon>Ustilaginomycotina</taxon>
        <taxon>Malasseziomycetes</taxon>
        <taxon>Malasseziales</taxon>
        <taxon>Malasseziaceae</taxon>
        <taxon>Malassezia</taxon>
    </lineage>
</organism>
<feature type="transmembrane region" description="Helical" evidence="8">
    <location>
        <begin position="209"/>
        <end position="226"/>
    </location>
</feature>
<dbReference type="GO" id="GO:0005783">
    <property type="term" value="C:endoplasmic reticulum"/>
    <property type="evidence" value="ECO:0007669"/>
    <property type="project" value="TreeGrafter"/>
</dbReference>
<feature type="transmembrane region" description="Helical" evidence="8">
    <location>
        <begin position="21"/>
        <end position="41"/>
    </location>
</feature>
<feature type="transmembrane region" description="Helical" evidence="8">
    <location>
        <begin position="61"/>
        <end position="85"/>
    </location>
</feature>
<sequence>MAISYPLSLYRNIEKLSKASAVALLSMVFIIVAVIVRGPAMPSILKGDPSLRFSVVHPSNLIRSVAVISFAFVCHHNSLLIYGSLKEPSMDKFRMVTHYSTFISAIAAIAMSIAGYWSFEDKTLSNILNNFPRTDTVVNVARFCFGLNMFTTLPLECFVCREVLETYFFRGEYDHRRHLILTTSLVTSAMLISLLTCDLGIVLEITGGLSATALAFFFPSVCYLKLSHDAKQIDRSALYFAVPSQEEEQDTVEEGPERVMAENIALPLRPGANAAMRQPQQAFKWWESTKLLSVACAFFGALVLVVSVGTAISDAWSGRAGAVHQCN</sequence>
<accession>A8QB86</accession>
<keyword evidence="7 8" id="KW-0472">Membrane</keyword>
<feature type="transmembrane region" description="Helical" evidence="8">
    <location>
        <begin position="97"/>
        <end position="119"/>
    </location>
</feature>
<evidence type="ECO:0000259" key="9">
    <source>
        <dbReference type="Pfam" id="PF01490"/>
    </source>
</evidence>
<dbReference type="InParanoid" id="A8QB86"/>
<dbReference type="GO" id="GO:0016020">
    <property type="term" value="C:membrane"/>
    <property type="evidence" value="ECO:0007669"/>
    <property type="project" value="UniProtKB-SubCell"/>
</dbReference>
<dbReference type="PANTHER" id="PTHR22950">
    <property type="entry name" value="AMINO ACID TRANSPORTER"/>
    <property type="match status" value="1"/>
</dbReference>
<dbReference type="AlphaFoldDB" id="A8QB86"/>
<dbReference type="OMA" id="WVINIAR"/>
<evidence type="ECO:0000256" key="1">
    <source>
        <dbReference type="ARBA" id="ARBA00004141"/>
    </source>
</evidence>
<gene>
    <name evidence="10" type="ORF">MGL_3890</name>
</gene>
<keyword evidence="6 8" id="KW-1133">Transmembrane helix</keyword>
<dbReference type="PANTHER" id="PTHR22950:SF458">
    <property type="entry name" value="SODIUM-COUPLED NEUTRAL AMINO ACID TRANSPORTER 11-RELATED"/>
    <property type="match status" value="1"/>
</dbReference>
<evidence type="ECO:0000256" key="3">
    <source>
        <dbReference type="ARBA" id="ARBA00022448"/>
    </source>
</evidence>
<dbReference type="GO" id="GO:0015179">
    <property type="term" value="F:L-amino acid transmembrane transporter activity"/>
    <property type="evidence" value="ECO:0007669"/>
    <property type="project" value="TreeGrafter"/>
</dbReference>
<feature type="domain" description="Amino acid transporter transmembrane" evidence="9">
    <location>
        <begin position="2"/>
        <end position="230"/>
    </location>
</feature>